<dbReference type="Pfam" id="PF14497">
    <property type="entry name" value="GST_C_3"/>
    <property type="match status" value="1"/>
</dbReference>
<dbReference type="GO" id="GO:0004364">
    <property type="term" value="F:glutathione transferase activity"/>
    <property type="evidence" value="ECO:0007669"/>
    <property type="project" value="UniProtKB-EC"/>
</dbReference>
<evidence type="ECO:0000256" key="2">
    <source>
        <dbReference type="ARBA" id="ARBA00022679"/>
    </source>
</evidence>
<dbReference type="SUPFAM" id="SSF52833">
    <property type="entry name" value="Thioredoxin-like"/>
    <property type="match status" value="1"/>
</dbReference>
<dbReference type="CDD" id="cd03192">
    <property type="entry name" value="GST_C_Sigma_like"/>
    <property type="match status" value="1"/>
</dbReference>
<dbReference type="PROSITE" id="PS50405">
    <property type="entry name" value="GST_CTER"/>
    <property type="match status" value="1"/>
</dbReference>
<reference evidence="7" key="2">
    <citation type="journal article" date="2015" name="Genome Biol.">
        <title>Comparative genomics of Steinernema reveals deeply conserved gene regulatory networks.</title>
        <authorList>
            <person name="Dillman A.R."/>
            <person name="Macchietto M."/>
            <person name="Porter C.F."/>
            <person name="Rogers A."/>
            <person name="Williams B."/>
            <person name="Antoshechkin I."/>
            <person name="Lee M.M."/>
            <person name="Goodwin Z."/>
            <person name="Lu X."/>
            <person name="Lewis E.E."/>
            <person name="Goodrich-Blair H."/>
            <person name="Stock S.P."/>
            <person name="Adams B.J."/>
            <person name="Sternberg P.W."/>
            <person name="Mortazavi A."/>
        </authorList>
    </citation>
    <scope>NUCLEOTIDE SEQUENCE [LARGE SCALE GENOMIC DNA]</scope>
    <source>
        <strain evidence="7">ALL</strain>
    </source>
</reference>
<dbReference type="SFLD" id="SFLDG00363">
    <property type="entry name" value="AMPS_(cytGST):_Alpha-__Mu-__Pi"/>
    <property type="match status" value="1"/>
</dbReference>
<reference evidence="7" key="3">
    <citation type="journal article" date="2019" name="G3 (Bethesda)">
        <title>Hybrid Assembly of the Genome of the Entomopathogenic Nematode Steinernema carpocapsae Identifies the X-Chromosome.</title>
        <authorList>
            <person name="Serra L."/>
            <person name="Macchietto M."/>
            <person name="Macias-Munoz A."/>
            <person name="McGill C.J."/>
            <person name="Rodriguez I.M."/>
            <person name="Rodriguez B."/>
            <person name="Murad R."/>
            <person name="Mortazavi A."/>
        </authorList>
    </citation>
    <scope>NUCLEOTIDE SEQUENCE</scope>
    <source>
        <strain evidence="7">ALL</strain>
    </source>
</reference>
<dbReference type="InterPro" id="IPR036282">
    <property type="entry name" value="Glutathione-S-Trfase_C_sf"/>
</dbReference>
<keyword evidence="2" id="KW-0808">Transferase</keyword>
<reference evidence="7" key="1">
    <citation type="submission" date="2013-11" db="EMBL/GenBank/DDBJ databases">
        <authorList>
            <person name="Sternberg P."/>
            <person name="Dillman A."/>
            <person name="Macchietto M."/>
        </authorList>
    </citation>
    <scope>NUCLEOTIDE SEQUENCE</scope>
    <source>
        <strain evidence="7">ALL</strain>
    </source>
</reference>
<dbReference type="EMBL" id="AZBU02000002">
    <property type="protein sequence ID" value="TKR92240.1"/>
    <property type="molecule type" value="Genomic_DNA"/>
</dbReference>
<dbReference type="PANTHER" id="PTHR11571:SF224">
    <property type="entry name" value="HEMATOPOIETIC PROSTAGLANDIN D SYNTHASE"/>
    <property type="match status" value="1"/>
</dbReference>
<organism evidence="7">
    <name type="scientific">Steinernema carpocapsae</name>
    <name type="common">Entomopathogenic nematode</name>
    <dbReference type="NCBI Taxonomy" id="34508"/>
    <lineage>
        <taxon>Eukaryota</taxon>
        <taxon>Metazoa</taxon>
        <taxon>Ecdysozoa</taxon>
        <taxon>Nematoda</taxon>
        <taxon>Chromadorea</taxon>
        <taxon>Rhabditida</taxon>
        <taxon>Tylenchina</taxon>
        <taxon>Panagrolaimomorpha</taxon>
        <taxon>Strongyloidoidea</taxon>
        <taxon>Steinernematidae</taxon>
        <taxon>Steinernema</taxon>
    </lineage>
</organism>
<evidence type="ECO:0000259" key="6">
    <source>
        <dbReference type="PROSITE" id="PS50405"/>
    </source>
</evidence>
<dbReference type="SUPFAM" id="SSF47616">
    <property type="entry name" value="GST C-terminal domain-like"/>
    <property type="match status" value="1"/>
</dbReference>
<feature type="domain" description="GST N-terminal" evidence="5">
    <location>
        <begin position="2"/>
        <end position="80"/>
    </location>
</feature>
<dbReference type="PANTHER" id="PTHR11571">
    <property type="entry name" value="GLUTATHIONE S-TRANSFERASE"/>
    <property type="match status" value="1"/>
</dbReference>
<dbReference type="GO" id="GO:0006749">
    <property type="term" value="P:glutathione metabolic process"/>
    <property type="evidence" value="ECO:0007669"/>
    <property type="project" value="TreeGrafter"/>
</dbReference>
<comment type="catalytic activity">
    <reaction evidence="4">
        <text>RX + glutathione = an S-substituted glutathione + a halide anion + H(+)</text>
        <dbReference type="Rhea" id="RHEA:16437"/>
        <dbReference type="ChEBI" id="CHEBI:15378"/>
        <dbReference type="ChEBI" id="CHEBI:16042"/>
        <dbReference type="ChEBI" id="CHEBI:17792"/>
        <dbReference type="ChEBI" id="CHEBI:57925"/>
        <dbReference type="ChEBI" id="CHEBI:90779"/>
        <dbReference type="EC" id="2.5.1.18"/>
    </reaction>
</comment>
<evidence type="ECO:0000259" key="5">
    <source>
        <dbReference type="PROSITE" id="PS50404"/>
    </source>
</evidence>
<protein>
    <recommendedName>
        <fullName evidence="1">glutathione transferase</fullName>
        <ecNumber evidence="1">2.5.1.18</ecNumber>
    </recommendedName>
</protein>
<dbReference type="InterPro" id="IPR050213">
    <property type="entry name" value="GST_superfamily"/>
</dbReference>
<dbReference type="InterPro" id="IPR010987">
    <property type="entry name" value="Glutathione-S-Trfase_C-like"/>
</dbReference>
<evidence type="ECO:0000256" key="3">
    <source>
        <dbReference type="ARBA" id="ARBA00038317"/>
    </source>
</evidence>
<evidence type="ECO:0000256" key="1">
    <source>
        <dbReference type="ARBA" id="ARBA00012452"/>
    </source>
</evidence>
<comment type="caution">
    <text evidence="7">The sequence shown here is derived from an EMBL/GenBank/DDBJ whole genome shotgun (WGS) entry which is preliminary data.</text>
</comment>
<dbReference type="SFLD" id="SFLDS00019">
    <property type="entry name" value="Glutathione_Transferase_(cytos"/>
    <property type="match status" value="1"/>
</dbReference>
<evidence type="ECO:0000256" key="4">
    <source>
        <dbReference type="ARBA" id="ARBA00047960"/>
    </source>
</evidence>
<accession>A0A4U5P843</accession>
<evidence type="ECO:0000313" key="7">
    <source>
        <dbReference type="EMBL" id="TKR92240.1"/>
    </source>
</evidence>
<dbReference type="STRING" id="34508.A0A4U5P843"/>
<comment type="similarity">
    <text evidence="3">Belongs to the GST superfamily. Sigma family.</text>
</comment>
<dbReference type="AlphaFoldDB" id="A0A4U5P843"/>
<dbReference type="InterPro" id="IPR004045">
    <property type="entry name" value="Glutathione_S-Trfase_N"/>
</dbReference>
<dbReference type="Pfam" id="PF02798">
    <property type="entry name" value="GST_N"/>
    <property type="match status" value="1"/>
</dbReference>
<dbReference type="InterPro" id="IPR036249">
    <property type="entry name" value="Thioredoxin-like_sf"/>
</dbReference>
<dbReference type="Gene3D" id="3.40.30.10">
    <property type="entry name" value="Glutaredoxin"/>
    <property type="match status" value="1"/>
</dbReference>
<dbReference type="CDD" id="cd03039">
    <property type="entry name" value="GST_N_Sigma_like"/>
    <property type="match status" value="1"/>
</dbReference>
<dbReference type="EC" id="2.5.1.18" evidence="1"/>
<dbReference type="InterPro" id="IPR040079">
    <property type="entry name" value="Glutathione_S-Trfase"/>
</dbReference>
<sequence>MVAYKLHYFDGVGGRAELIRILLNYGGLAYEEVKIPLPEWPQHKAIYPNGQVPVMEIDGKILTQSIAIARFFAKKLDLLGGDDWEAAQTDAFVGMIEDTIQAMKANDLIMKIVMGKGKESAAEITETLKPFLERLEKHLQSTNGTNLVANKLTWADFAIADLFKRYAISAPQLYDGFPAVKKFIDSVHEHPKIKEYVAKRTIHNF</sequence>
<dbReference type="Gene3D" id="1.20.1050.10">
    <property type="match status" value="1"/>
</dbReference>
<proteinExistence type="inferred from homology"/>
<dbReference type="OrthoDB" id="414243at2759"/>
<dbReference type="PROSITE" id="PS50404">
    <property type="entry name" value="GST_NTER"/>
    <property type="match status" value="1"/>
</dbReference>
<gene>
    <name evidence="7" type="ORF">L596_006931</name>
</gene>
<name>A0A4U5P843_STECR</name>
<dbReference type="InterPro" id="IPR004046">
    <property type="entry name" value="GST_C"/>
</dbReference>
<dbReference type="SFLD" id="SFLDG01205">
    <property type="entry name" value="AMPS.1"/>
    <property type="match status" value="1"/>
</dbReference>
<feature type="domain" description="GST C-terminal" evidence="6">
    <location>
        <begin position="82"/>
        <end position="205"/>
    </location>
</feature>